<evidence type="ECO:0000313" key="1">
    <source>
        <dbReference type="EMBL" id="OCT56029.1"/>
    </source>
</evidence>
<gene>
    <name evidence="1" type="ORF">XELAEV_18003306mg</name>
</gene>
<reference evidence="1" key="1">
    <citation type="submission" date="2016-05" db="EMBL/GenBank/DDBJ databases">
        <title>WGS assembly of Xenopus laevis.</title>
        <authorList>
            <person name="Session A."/>
            <person name="Uno Y."/>
            <person name="Kwon T."/>
            <person name="Chapman J."/>
            <person name="Toyoda A."/>
            <person name="Takahashi S."/>
            <person name="Fukui A."/>
            <person name="Hikosaka A."/>
            <person name="Putnam N."/>
            <person name="Stites J."/>
            <person name="Van Heeringen S."/>
            <person name="Quigley I."/>
            <person name="Heinz S."/>
            <person name="Hellsten U."/>
            <person name="Lyons J."/>
            <person name="Suzuki A."/>
            <person name="Kondo M."/>
            <person name="Ogino H."/>
            <person name="Ochi H."/>
            <person name="Bogdanovic O."/>
            <person name="Lister R."/>
            <person name="Georgiou G."/>
            <person name="Paranjpe S."/>
            <person name="Van Kruijsbergen I."/>
            <person name="Mozaffari S."/>
            <person name="Shu S."/>
            <person name="Schmutz J."/>
            <person name="Jenkins J."/>
            <person name="Grimwood J."/>
            <person name="Carlson J."/>
            <person name="Mitros T."/>
            <person name="Simakov O."/>
            <person name="Heald R."/>
            <person name="Miller K."/>
            <person name="Haudenschild C."/>
            <person name="Kuroki Y."/>
            <person name="Tanaka T."/>
            <person name="Michiue T."/>
            <person name="Watanabe M."/>
            <person name="Kinoshita T."/>
            <person name="Ohta Y."/>
            <person name="Mawaribuchi S."/>
            <person name="Suzuki Y."/>
            <person name="Haramoto Y."/>
            <person name="Yamamoto T."/>
            <person name="Takagi C."/>
            <person name="Kitzman J."/>
            <person name="Shendure J."/>
            <person name="Nakayama T."/>
            <person name="Izutsu Y."/>
            <person name="Robert J."/>
            <person name="Dichmann D."/>
            <person name="Flajnik M."/>
            <person name="Houston D."/>
            <person name="Marcotte E."/>
            <person name="Wallingford J."/>
            <person name="Ito Y."/>
            <person name="Asashima M."/>
            <person name="Ueno N."/>
            <person name="Matsuda Y."/>
            <person name="Jan Veenstra G."/>
            <person name="Fujiyama A."/>
            <person name="Harland R."/>
            <person name="Taira M."/>
            <person name="Rokhsar D.S."/>
        </authorList>
    </citation>
    <scope>NUCLEOTIDE SEQUENCE</scope>
    <source>
        <strain evidence="1">J</strain>
        <tissue evidence="1">Blood</tissue>
    </source>
</reference>
<dbReference type="EMBL" id="KV467618">
    <property type="protein sequence ID" value="OCT56029.1"/>
    <property type="molecule type" value="Genomic_DNA"/>
</dbReference>
<accession>A0A974GYY6</accession>
<dbReference type="Proteomes" id="UP000694892">
    <property type="component" value="Unassembled WGS sequence"/>
</dbReference>
<name>A0A974GYY6_XENLA</name>
<protein>
    <submittedName>
        <fullName evidence="1">Uncharacterized protein</fullName>
    </submittedName>
</protein>
<sequence length="84" mass="9697">MNTMIILVGELKLSFSIRGIKIVFSGNIYVCYEYYGFRFFCHIPFEIFSSHPILLNCLYCNTGNGSIIQNKHSNKSIFPLNTKH</sequence>
<proteinExistence type="predicted"/>
<organism evidence="1">
    <name type="scientific">Xenopus laevis</name>
    <name type="common">African clawed frog</name>
    <dbReference type="NCBI Taxonomy" id="8355"/>
    <lineage>
        <taxon>Eukaryota</taxon>
        <taxon>Metazoa</taxon>
        <taxon>Chordata</taxon>
        <taxon>Craniata</taxon>
        <taxon>Vertebrata</taxon>
        <taxon>Euteleostomi</taxon>
        <taxon>Amphibia</taxon>
        <taxon>Batrachia</taxon>
        <taxon>Anura</taxon>
        <taxon>Pipoidea</taxon>
        <taxon>Pipidae</taxon>
        <taxon>Xenopodinae</taxon>
        <taxon>Xenopus</taxon>
        <taxon>Xenopus</taxon>
    </lineage>
</organism>
<dbReference type="AlphaFoldDB" id="A0A974GYY6"/>